<accession>A0A819RU72</accession>
<dbReference type="GO" id="GO:0000723">
    <property type="term" value="P:telomere maintenance"/>
    <property type="evidence" value="ECO:0007669"/>
    <property type="project" value="TreeGrafter"/>
</dbReference>
<dbReference type="GO" id="GO:0009378">
    <property type="term" value="F:four-way junction helicase activity"/>
    <property type="evidence" value="ECO:0007669"/>
    <property type="project" value="TreeGrafter"/>
</dbReference>
<name>A0A819RU72_9BILA</name>
<dbReference type="Proteomes" id="UP000663874">
    <property type="component" value="Unassembled WGS sequence"/>
</dbReference>
<proteinExistence type="inferred from homology"/>
<dbReference type="SUPFAM" id="SSF52540">
    <property type="entry name" value="P-loop containing nucleoside triphosphate hydrolases"/>
    <property type="match status" value="1"/>
</dbReference>
<evidence type="ECO:0008006" key="7">
    <source>
        <dbReference type="Google" id="ProtNLM"/>
    </source>
</evidence>
<evidence type="ECO:0000313" key="5">
    <source>
        <dbReference type="EMBL" id="CAF4049226.1"/>
    </source>
</evidence>
<dbReference type="PANTHER" id="PTHR13710">
    <property type="entry name" value="DNA HELICASE RECQ FAMILY MEMBER"/>
    <property type="match status" value="1"/>
</dbReference>
<dbReference type="GO" id="GO:0003677">
    <property type="term" value="F:DNA binding"/>
    <property type="evidence" value="ECO:0007669"/>
    <property type="project" value="UniProtKB-KW"/>
</dbReference>
<dbReference type="Gene3D" id="3.40.50.300">
    <property type="entry name" value="P-loop containing nucleotide triphosphate hydrolases"/>
    <property type="match status" value="1"/>
</dbReference>
<dbReference type="GO" id="GO:0000724">
    <property type="term" value="P:double-strand break repair via homologous recombination"/>
    <property type="evidence" value="ECO:0007669"/>
    <property type="project" value="TreeGrafter"/>
</dbReference>
<dbReference type="GO" id="GO:0043138">
    <property type="term" value="F:3'-5' DNA helicase activity"/>
    <property type="evidence" value="ECO:0007669"/>
    <property type="project" value="TreeGrafter"/>
</dbReference>
<dbReference type="InterPro" id="IPR027417">
    <property type="entry name" value="P-loop_NTPase"/>
</dbReference>
<evidence type="ECO:0000256" key="3">
    <source>
        <dbReference type="ARBA" id="ARBA00023235"/>
    </source>
</evidence>
<dbReference type="GO" id="GO:0005694">
    <property type="term" value="C:chromosome"/>
    <property type="evidence" value="ECO:0007669"/>
    <property type="project" value="TreeGrafter"/>
</dbReference>
<comment type="caution">
    <text evidence="5">The sequence shown here is derived from an EMBL/GenBank/DDBJ whole genome shotgun (WGS) entry which is preliminary data.</text>
</comment>
<evidence type="ECO:0000256" key="1">
    <source>
        <dbReference type="ARBA" id="ARBA00005446"/>
    </source>
</evidence>
<gene>
    <name evidence="5" type="ORF">FNK824_LOCUS28610</name>
</gene>
<dbReference type="EMBL" id="CAJOBE010007916">
    <property type="protein sequence ID" value="CAF4049226.1"/>
    <property type="molecule type" value="Genomic_DNA"/>
</dbReference>
<organism evidence="5 6">
    <name type="scientific">Rotaria sordida</name>
    <dbReference type="NCBI Taxonomy" id="392033"/>
    <lineage>
        <taxon>Eukaryota</taxon>
        <taxon>Metazoa</taxon>
        <taxon>Spiralia</taxon>
        <taxon>Gnathifera</taxon>
        <taxon>Rotifera</taxon>
        <taxon>Eurotatoria</taxon>
        <taxon>Bdelloidea</taxon>
        <taxon>Philodinida</taxon>
        <taxon>Philodinidae</taxon>
        <taxon>Rotaria</taxon>
    </lineage>
</organism>
<evidence type="ECO:0000256" key="2">
    <source>
        <dbReference type="ARBA" id="ARBA00023125"/>
    </source>
</evidence>
<dbReference type="GO" id="GO:0005737">
    <property type="term" value="C:cytoplasm"/>
    <property type="evidence" value="ECO:0007669"/>
    <property type="project" value="TreeGrafter"/>
</dbReference>
<protein>
    <recommendedName>
        <fullName evidence="7">Helicase C-terminal domain-containing protein</fullName>
    </recommendedName>
</protein>
<dbReference type="PANTHER" id="PTHR13710:SF153">
    <property type="entry name" value="RECQ-LIKE DNA HELICASE BLM"/>
    <property type="match status" value="1"/>
</dbReference>
<dbReference type="GO" id="GO:0005634">
    <property type="term" value="C:nucleus"/>
    <property type="evidence" value="ECO:0007669"/>
    <property type="project" value="TreeGrafter"/>
</dbReference>
<keyword evidence="3" id="KW-0413">Isomerase</keyword>
<evidence type="ECO:0000256" key="4">
    <source>
        <dbReference type="ARBA" id="ARBA00023242"/>
    </source>
</evidence>
<evidence type="ECO:0000313" key="6">
    <source>
        <dbReference type="Proteomes" id="UP000663874"/>
    </source>
</evidence>
<sequence>MHFLIHAGLNDSLRQTIHMKWINDECQVICATVAFGMGIDKNNDYYQESGRAGRDGEIANCHLFYCYEDFIKMKRLIL</sequence>
<keyword evidence="2" id="KW-0238">DNA-binding</keyword>
<comment type="similarity">
    <text evidence="1">Belongs to the helicase family. RecQ subfamily.</text>
</comment>
<feature type="non-terminal residue" evidence="5">
    <location>
        <position position="1"/>
    </location>
</feature>
<keyword evidence="4" id="KW-0539">Nucleus</keyword>
<reference evidence="5" key="1">
    <citation type="submission" date="2021-02" db="EMBL/GenBank/DDBJ databases">
        <authorList>
            <person name="Nowell W R."/>
        </authorList>
    </citation>
    <scope>NUCLEOTIDE SEQUENCE</scope>
</reference>
<dbReference type="AlphaFoldDB" id="A0A819RU72"/>